<reference evidence="12 13" key="1">
    <citation type="submission" date="2019-12" db="EMBL/GenBank/DDBJ databases">
        <authorList>
            <person name="Huq M.A."/>
        </authorList>
    </citation>
    <scope>NUCLEOTIDE SEQUENCE [LARGE SCALE GENOMIC DNA]</scope>
    <source>
        <strain evidence="12 13">MAH-18</strain>
    </source>
</reference>
<dbReference type="Pfam" id="PF02951">
    <property type="entry name" value="GSH-S_N"/>
    <property type="match status" value="1"/>
</dbReference>
<dbReference type="AlphaFoldDB" id="A0A6L6XMB6"/>
<evidence type="ECO:0000256" key="2">
    <source>
        <dbReference type="ARBA" id="ARBA00001946"/>
    </source>
</evidence>
<dbReference type="SUPFAM" id="SSF56059">
    <property type="entry name" value="Glutathione synthetase ATP-binding domain-like"/>
    <property type="match status" value="1"/>
</dbReference>
<keyword evidence="6 10" id="KW-0547">Nucleotide-binding</keyword>
<keyword evidence="13" id="KW-1185">Reference proteome</keyword>
<evidence type="ECO:0000259" key="11">
    <source>
        <dbReference type="PROSITE" id="PS50975"/>
    </source>
</evidence>
<dbReference type="PANTHER" id="PTHR21621:SF4">
    <property type="entry name" value="GLUTATHIONE SYNTHETASE"/>
    <property type="match status" value="1"/>
</dbReference>
<gene>
    <name evidence="10" type="primary">gshB</name>
    <name evidence="12" type="ORF">GON03_04410</name>
</gene>
<dbReference type="GO" id="GO:0005737">
    <property type="term" value="C:cytoplasm"/>
    <property type="evidence" value="ECO:0007669"/>
    <property type="project" value="TreeGrafter"/>
</dbReference>
<dbReference type="HAMAP" id="MF_00162">
    <property type="entry name" value="GSH_S"/>
    <property type="match status" value="1"/>
</dbReference>
<dbReference type="InterPro" id="IPR011761">
    <property type="entry name" value="ATP-grasp"/>
</dbReference>
<comment type="cofactor">
    <cofactor evidence="1">
        <name>Mn(2+)</name>
        <dbReference type="ChEBI" id="CHEBI:29035"/>
    </cofactor>
</comment>
<keyword evidence="7 10" id="KW-0067">ATP-binding</keyword>
<keyword evidence="4 10" id="KW-0317">Glutathione biosynthesis</keyword>
<dbReference type="Pfam" id="PF02955">
    <property type="entry name" value="GSH-S_ATP"/>
    <property type="match status" value="1"/>
</dbReference>
<dbReference type="Proteomes" id="UP000473525">
    <property type="component" value="Unassembled WGS sequence"/>
</dbReference>
<keyword evidence="3 10" id="KW-0436">Ligase</keyword>
<dbReference type="InterPro" id="IPR006284">
    <property type="entry name" value="Glut_synth_pro"/>
</dbReference>
<organism evidence="12 13">
    <name type="scientific">Nocardioides agri</name>
    <dbReference type="NCBI Taxonomy" id="2682843"/>
    <lineage>
        <taxon>Bacteria</taxon>
        <taxon>Bacillati</taxon>
        <taxon>Actinomycetota</taxon>
        <taxon>Actinomycetes</taxon>
        <taxon>Propionibacteriales</taxon>
        <taxon>Nocardioidaceae</taxon>
        <taxon>Nocardioides</taxon>
    </lineage>
</organism>
<accession>A0A6L6XMB6</accession>
<evidence type="ECO:0000256" key="10">
    <source>
        <dbReference type="HAMAP-Rule" id="MF_00162"/>
    </source>
</evidence>
<dbReference type="EC" id="6.3.2.3" evidence="10"/>
<evidence type="ECO:0000256" key="1">
    <source>
        <dbReference type="ARBA" id="ARBA00001936"/>
    </source>
</evidence>
<dbReference type="InterPro" id="IPR004215">
    <property type="entry name" value="GSHS_N"/>
</dbReference>
<feature type="domain" description="ATP-grasp" evidence="11">
    <location>
        <begin position="135"/>
        <end position="325"/>
    </location>
</feature>
<keyword evidence="8" id="KW-0460">Magnesium</keyword>
<evidence type="ECO:0000313" key="12">
    <source>
        <dbReference type="EMBL" id="MVQ48411.1"/>
    </source>
</evidence>
<name>A0A6L6XMB6_9ACTN</name>
<comment type="similarity">
    <text evidence="10">Belongs to the prokaryotic GSH synthase family.</text>
</comment>
<sequence length="341" mass="37103">MRIAFLVNDVDTEVDEYTTTRLARAAAQGGHEVWYVGVGDVELGESDGQLLARARAAELGPDDTLATLMDRVKGREPQRVVLDELDALFLRNESIDDLHERPWASPLGVVFGQMLQARGVTVVNDPRSLLRATSKLYLEEFPGQIRPRSLVTRDADEIERFVGTVGPSVVKPLYGAKGRNVFMVQHDGEANLAQITEAVLQDGYAIVQEFVEGGEDGDARIFVLDGEILECDGKLAAFRRVPAGNDVRANISKGGRSVPLEVGEVERGIVAAMRPKLLADGMFFVGIDVIGDTVVEINAESPGGMQSIERLYDVDACPTIIDAVERRTRMSTETPQATPVG</sequence>
<dbReference type="GO" id="GO:0046872">
    <property type="term" value="F:metal ion binding"/>
    <property type="evidence" value="ECO:0007669"/>
    <property type="project" value="UniProtKB-KW"/>
</dbReference>
<dbReference type="InterPro" id="IPR013815">
    <property type="entry name" value="ATP_grasp_subdomain_1"/>
</dbReference>
<proteinExistence type="inferred from homology"/>
<dbReference type="SUPFAM" id="SSF52440">
    <property type="entry name" value="PreATP-grasp domain"/>
    <property type="match status" value="1"/>
</dbReference>
<evidence type="ECO:0000256" key="8">
    <source>
        <dbReference type="ARBA" id="ARBA00022842"/>
    </source>
</evidence>
<dbReference type="PANTHER" id="PTHR21621">
    <property type="entry name" value="RIBOSOMAL PROTEIN S6 MODIFICATION PROTEIN"/>
    <property type="match status" value="1"/>
</dbReference>
<protein>
    <recommendedName>
        <fullName evidence="10">Glutathione synthetase</fullName>
        <ecNumber evidence="10">6.3.2.3</ecNumber>
    </recommendedName>
    <alternativeName>
        <fullName evidence="10">GSH synthetase</fullName>
        <shortName evidence="10">GSH-S</shortName>
        <shortName evidence="10">GSHase</shortName>
    </alternativeName>
    <alternativeName>
        <fullName evidence="10">Glutathione synthase</fullName>
    </alternativeName>
</protein>
<dbReference type="InterPro" id="IPR004218">
    <property type="entry name" value="GSHS_ATP-bd"/>
</dbReference>
<dbReference type="InterPro" id="IPR016185">
    <property type="entry name" value="PreATP-grasp_dom_sf"/>
</dbReference>
<evidence type="ECO:0000256" key="4">
    <source>
        <dbReference type="ARBA" id="ARBA00022684"/>
    </source>
</evidence>
<comment type="caution">
    <text evidence="12">The sequence shown here is derived from an EMBL/GenBank/DDBJ whole genome shotgun (WGS) entry which is preliminary data.</text>
</comment>
<evidence type="ECO:0000256" key="6">
    <source>
        <dbReference type="ARBA" id="ARBA00022741"/>
    </source>
</evidence>
<dbReference type="EMBL" id="WSEK01000004">
    <property type="protein sequence ID" value="MVQ48411.1"/>
    <property type="molecule type" value="Genomic_DNA"/>
</dbReference>
<dbReference type="GO" id="GO:0004363">
    <property type="term" value="F:glutathione synthase activity"/>
    <property type="evidence" value="ECO:0007669"/>
    <property type="project" value="UniProtKB-UniRule"/>
</dbReference>
<dbReference type="GO" id="GO:0005524">
    <property type="term" value="F:ATP binding"/>
    <property type="evidence" value="ECO:0007669"/>
    <property type="project" value="UniProtKB-UniRule"/>
</dbReference>
<comment type="pathway">
    <text evidence="10">Sulfur metabolism; glutathione biosynthesis; glutathione from L-cysteine and L-glutamate: step 2/2.</text>
</comment>
<evidence type="ECO:0000256" key="3">
    <source>
        <dbReference type="ARBA" id="ARBA00022598"/>
    </source>
</evidence>
<comment type="catalytic activity">
    <reaction evidence="10">
        <text>gamma-L-glutamyl-L-cysteine + glycine + ATP = glutathione + ADP + phosphate + H(+)</text>
        <dbReference type="Rhea" id="RHEA:13557"/>
        <dbReference type="ChEBI" id="CHEBI:15378"/>
        <dbReference type="ChEBI" id="CHEBI:30616"/>
        <dbReference type="ChEBI" id="CHEBI:43474"/>
        <dbReference type="ChEBI" id="CHEBI:57305"/>
        <dbReference type="ChEBI" id="CHEBI:57925"/>
        <dbReference type="ChEBI" id="CHEBI:58173"/>
        <dbReference type="ChEBI" id="CHEBI:456216"/>
        <dbReference type="EC" id="6.3.2.3"/>
    </reaction>
</comment>
<keyword evidence="5" id="KW-0479">Metal-binding</keyword>
<keyword evidence="9" id="KW-0464">Manganese</keyword>
<dbReference type="Gene3D" id="3.30.1490.20">
    <property type="entry name" value="ATP-grasp fold, A domain"/>
    <property type="match status" value="1"/>
</dbReference>
<evidence type="ECO:0000256" key="9">
    <source>
        <dbReference type="ARBA" id="ARBA00023211"/>
    </source>
</evidence>
<evidence type="ECO:0000256" key="5">
    <source>
        <dbReference type="ARBA" id="ARBA00022723"/>
    </source>
</evidence>
<evidence type="ECO:0000313" key="13">
    <source>
        <dbReference type="Proteomes" id="UP000473525"/>
    </source>
</evidence>
<comment type="cofactor">
    <cofactor evidence="2">
        <name>Mg(2+)</name>
        <dbReference type="ChEBI" id="CHEBI:18420"/>
    </cofactor>
</comment>
<evidence type="ECO:0000256" key="7">
    <source>
        <dbReference type="ARBA" id="ARBA00022840"/>
    </source>
</evidence>
<dbReference type="UniPathway" id="UPA00142">
    <property type="reaction ID" value="UER00210"/>
</dbReference>
<dbReference type="PROSITE" id="PS50975">
    <property type="entry name" value="ATP_GRASP"/>
    <property type="match status" value="1"/>
</dbReference>
<dbReference type="Gene3D" id="3.30.470.20">
    <property type="entry name" value="ATP-grasp fold, B domain"/>
    <property type="match status" value="1"/>
</dbReference>
<dbReference type="RefSeq" id="WP_181644911.1">
    <property type="nucleotide sequence ID" value="NZ_WSEK01000004.1"/>
</dbReference>
<dbReference type="Gene3D" id="3.40.50.20">
    <property type="match status" value="1"/>
</dbReference>